<protein>
    <submittedName>
        <fullName evidence="1">Uncharacterized protein</fullName>
    </submittedName>
</protein>
<keyword evidence="2" id="KW-1185">Reference proteome</keyword>
<evidence type="ECO:0000313" key="2">
    <source>
        <dbReference type="Proteomes" id="UP000724874"/>
    </source>
</evidence>
<dbReference type="AlphaFoldDB" id="A0A9P5NJC7"/>
<reference evidence="1" key="1">
    <citation type="submission" date="2020-11" db="EMBL/GenBank/DDBJ databases">
        <authorList>
            <consortium name="DOE Joint Genome Institute"/>
            <person name="Ahrendt S."/>
            <person name="Riley R."/>
            <person name="Andreopoulos W."/>
            <person name="LaButti K."/>
            <person name="Pangilinan J."/>
            <person name="Ruiz-duenas F.J."/>
            <person name="Barrasa J.M."/>
            <person name="Sanchez-Garcia M."/>
            <person name="Camarero S."/>
            <person name="Miyauchi S."/>
            <person name="Serrano A."/>
            <person name="Linde D."/>
            <person name="Babiker R."/>
            <person name="Drula E."/>
            <person name="Ayuso-Fernandez I."/>
            <person name="Pacheco R."/>
            <person name="Padilla G."/>
            <person name="Ferreira P."/>
            <person name="Barriuso J."/>
            <person name="Kellner H."/>
            <person name="Castanera R."/>
            <person name="Alfaro M."/>
            <person name="Ramirez L."/>
            <person name="Pisabarro A.G."/>
            <person name="Kuo A."/>
            <person name="Tritt A."/>
            <person name="Lipzen A."/>
            <person name="He G."/>
            <person name="Yan M."/>
            <person name="Ng V."/>
            <person name="Cullen D."/>
            <person name="Martin F."/>
            <person name="Rosso M.-N."/>
            <person name="Henrissat B."/>
            <person name="Hibbett D."/>
            <person name="Martinez A.T."/>
            <person name="Grigoriev I.V."/>
        </authorList>
    </citation>
    <scope>NUCLEOTIDE SEQUENCE</scope>
    <source>
        <strain evidence="1">AH 44721</strain>
    </source>
</reference>
<dbReference type="EMBL" id="JADNYJ010000083">
    <property type="protein sequence ID" value="KAF8888713.1"/>
    <property type="molecule type" value="Genomic_DNA"/>
</dbReference>
<accession>A0A9P5NJC7</accession>
<name>A0A9P5NJC7_GYMJU</name>
<evidence type="ECO:0000313" key="1">
    <source>
        <dbReference type="EMBL" id="KAF8888713.1"/>
    </source>
</evidence>
<proteinExistence type="predicted"/>
<organism evidence="1 2">
    <name type="scientific">Gymnopilus junonius</name>
    <name type="common">Spectacular rustgill mushroom</name>
    <name type="synonym">Gymnopilus spectabilis subsp. junonius</name>
    <dbReference type="NCBI Taxonomy" id="109634"/>
    <lineage>
        <taxon>Eukaryota</taxon>
        <taxon>Fungi</taxon>
        <taxon>Dikarya</taxon>
        <taxon>Basidiomycota</taxon>
        <taxon>Agaricomycotina</taxon>
        <taxon>Agaricomycetes</taxon>
        <taxon>Agaricomycetidae</taxon>
        <taxon>Agaricales</taxon>
        <taxon>Agaricineae</taxon>
        <taxon>Hymenogastraceae</taxon>
        <taxon>Gymnopilus</taxon>
    </lineage>
</organism>
<dbReference type="Proteomes" id="UP000724874">
    <property type="component" value="Unassembled WGS sequence"/>
</dbReference>
<gene>
    <name evidence="1" type="ORF">CPB84DRAFT_1462372</name>
</gene>
<dbReference type="OrthoDB" id="2992500at2759"/>
<comment type="caution">
    <text evidence="1">The sequence shown here is derived from an EMBL/GenBank/DDBJ whole genome shotgun (WGS) entry which is preliminary data.</text>
</comment>
<sequence>MKNALERGLKRSSEGCPEKIDCAETSFNVNFNFRYNSHGSTLCSFLLPTFHPDKALLEVNIRMSFSSPTLSLCHPDIHVPVTRRSLKNSVTFPLSSEHIHIVLNDASRALLNTIVPNPSSLEHFIFLPQTVDNMEKQRRALQFFIQQSRSNQMSFHFMSDLEHHLTNLTNLRLENLVYGGGRIDIVDEIILPNIHRLLYLDCLLSCEAHSRLRMSLPNAPLHALEDVNVTFITIGDQHSFTSIVHARYSFGHVDPPQRLPPLRLDTMSHLEPMTKIDMGSICISADAFISIMRQSRTTLTEASFFVTFAPISTLLQQQHMDPVIMRVLTDLCLRLVDTSHSPNFIHLIHLPAIISLWVDWADRNHPFKWDPALYTQWLSHSSTTLKKLVLVDLPDHNRISCRSNRPRSDYSKLEELMRSVPNIKSLSLPPGIHVALPILIDMANGGLLRHLNSFSLAVDGKTNNVVNMLRARNKAGPSSLCIPIAHSILQRHM</sequence>